<feature type="domain" description="Winged helix DNA-binding" evidence="1">
    <location>
        <begin position="13"/>
        <end position="91"/>
    </location>
</feature>
<dbReference type="PANTHER" id="PTHR37318">
    <property type="entry name" value="BSL7504 PROTEIN"/>
    <property type="match status" value="1"/>
</dbReference>
<accession>A0A418YV53</accession>
<sequence length="99" mass="10605">MDGIDMVLHPPSRLQIAALLAKVSELEFAKLRELTKVSDSVLSKHLTALGDAGYVRLRKAAVGGRQRTWASLTSAGKRALDRHVAALRALVAHLPAAAE</sequence>
<evidence type="ECO:0000259" key="1">
    <source>
        <dbReference type="Pfam" id="PF13601"/>
    </source>
</evidence>
<dbReference type="Proteomes" id="UP000283469">
    <property type="component" value="Unassembled WGS sequence"/>
</dbReference>
<gene>
    <name evidence="2" type="ORF">D0Z70_07645</name>
</gene>
<organism evidence="2 3">
    <name type="scientific">Sphingobium terrigena</name>
    <dbReference type="NCBI Taxonomy" id="2304063"/>
    <lineage>
        <taxon>Bacteria</taxon>
        <taxon>Pseudomonadati</taxon>
        <taxon>Pseudomonadota</taxon>
        <taxon>Alphaproteobacteria</taxon>
        <taxon>Sphingomonadales</taxon>
        <taxon>Sphingomonadaceae</taxon>
        <taxon>Sphingobium</taxon>
    </lineage>
</organism>
<dbReference type="InterPro" id="IPR036390">
    <property type="entry name" value="WH_DNA-bd_sf"/>
</dbReference>
<protein>
    <submittedName>
        <fullName evidence="2">ArsR family transcriptional regulator</fullName>
    </submittedName>
</protein>
<dbReference type="Pfam" id="PF13601">
    <property type="entry name" value="HTH_34"/>
    <property type="match status" value="1"/>
</dbReference>
<proteinExistence type="predicted"/>
<dbReference type="AlphaFoldDB" id="A0A418YV53"/>
<dbReference type="InterPro" id="IPR027395">
    <property type="entry name" value="WH_DNA-bd_dom"/>
</dbReference>
<dbReference type="EMBL" id="QVRA01000005">
    <property type="protein sequence ID" value="RJG56022.1"/>
    <property type="molecule type" value="Genomic_DNA"/>
</dbReference>
<dbReference type="Gene3D" id="1.10.10.10">
    <property type="entry name" value="Winged helix-like DNA-binding domain superfamily/Winged helix DNA-binding domain"/>
    <property type="match status" value="1"/>
</dbReference>
<keyword evidence="3" id="KW-1185">Reference proteome</keyword>
<dbReference type="SUPFAM" id="SSF46785">
    <property type="entry name" value="Winged helix' DNA-binding domain"/>
    <property type="match status" value="1"/>
</dbReference>
<reference evidence="2 3" key="1">
    <citation type="submission" date="2018-08" db="EMBL/GenBank/DDBJ databases">
        <title>Sphingobium sp. EO9.</title>
        <authorList>
            <person name="Park Y."/>
            <person name="Kim K.H."/>
            <person name="Jeon C.O."/>
        </authorList>
    </citation>
    <scope>NUCLEOTIDE SEQUENCE [LARGE SCALE GENOMIC DNA]</scope>
    <source>
        <strain evidence="2 3">EO9</strain>
    </source>
</reference>
<dbReference type="InterPro" id="IPR036388">
    <property type="entry name" value="WH-like_DNA-bd_sf"/>
</dbReference>
<comment type="caution">
    <text evidence="2">The sequence shown here is derived from an EMBL/GenBank/DDBJ whole genome shotgun (WGS) entry which is preliminary data.</text>
</comment>
<dbReference type="OrthoDB" id="5521380at2"/>
<evidence type="ECO:0000313" key="2">
    <source>
        <dbReference type="EMBL" id="RJG56022.1"/>
    </source>
</evidence>
<name>A0A418YV53_9SPHN</name>
<dbReference type="PANTHER" id="PTHR37318:SF1">
    <property type="entry name" value="BSL7504 PROTEIN"/>
    <property type="match status" value="1"/>
</dbReference>
<evidence type="ECO:0000313" key="3">
    <source>
        <dbReference type="Proteomes" id="UP000283469"/>
    </source>
</evidence>